<dbReference type="Pfam" id="PF19054">
    <property type="entry name" value="DUF5753"/>
    <property type="match status" value="1"/>
</dbReference>
<organism evidence="2 3">
    <name type="scientific">Saccharopolyspora cebuensis</name>
    <dbReference type="NCBI Taxonomy" id="418759"/>
    <lineage>
        <taxon>Bacteria</taxon>
        <taxon>Bacillati</taxon>
        <taxon>Actinomycetota</taxon>
        <taxon>Actinomycetes</taxon>
        <taxon>Pseudonocardiales</taxon>
        <taxon>Pseudonocardiaceae</taxon>
        <taxon>Saccharopolyspora</taxon>
    </lineage>
</organism>
<dbReference type="Pfam" id="PF13560">
    <property type="entry name" value="HTH_31"/>
    <property type="match status" value="1"/>
</dbReference>
<dbReference type="InterPro" id="IPR043917">
    <property type="entry name" value="DUF5753"/>
</dbReference>
<protein>
    <submittedName>
        <fullName evidence="2">Helix-turn-helix domain-containing protein</fullName>
    </submittedName>
</protein>
<sequence>MTRTTGGTPKARALGAELREARENAGRSLRALAQELETNHVKLMRYETGKSVPAPEVVAAFVTALGVSATERDRLVEMARDADTPNWLTADRAGVHQELTALIEFERTATRITNVATGLIPGLLQTSDYARAVMRGKPVGEVEKLVLMRLGRREVLSTRNAPRLTAIISENALREPIGGPEVMADQLRKVEQIAEWEGVDVRVIRSGSTVWHPGHVGPFVVFEFPKARPIVHLEHYRSSAFLYNPGLAEEYVDAITTLLSLALDPAQSIAFIAERAHEMEAIAK</sequence>
<feature type="domain" description="HTH cro/C1-type" evidence="1">
    <location>
        <begin position="18"/>
        <end position="72"/>
    </location>
</feature>
<evidence type="ECO:0000313" key="2">
    <source>
        <dbReference type="EMBL" id="MEY8039144.1"/>
    </source>
</evidence>
<dbReference type="InterPro" id="IPR001387">
    <property type="entry name" value="Cro/C1-type_HTH"/>
</dbReference>
<dbReference type="Gene3D" id="1.10.260.40">
    <property type="entry name" value="lambda repressor-like DNA-binding domains"/>
    <property type="match status" value="1"/>
</dbReference>
<dbReference type="SUPFAM" id="SSF47413">
    <property type="entry name" value="lambda repressor-like DNA-binding domains"/>
    <property type="match status" value="1"/>
</dbReference>
<name>A0ABV4CIB4_9PSEU</name>
<gene>
    <name evidence="2" type="ORF">AB8O55_07020</name>
</gene>
<dbReference type="CDD" id="cd00093">
    <property type="entry name" value="HTH_XRE"/>
    <property type="match status" value="1"/>
</dbReference>
<keyword evidence="3" id="KW-1185">Reference proteome</keyword>
<dbReference type="SMART" id="SM00530">
    <property type="entry name" value="HTH_XRE"/>
    <property type="match status" value="1"/>
</dbReference>
<dbReference type="InterPro" id="IPR010982">
    <property type="entry name" value="Lambda_DNA-bd_dom_sf"/>
</dbReference>
<dbReference type="PROSITE" id="PS50943">
    <property type="entry name" value="HTH_CROC1"/>
    <property type="match status" value="1"/>
</dbReference>
<accession>A0ABV4CIB4</accession>
<proteinExistence type="predicted"/>
<reference evidence="2 3" key="1">
    <citation type="submission" date="2024-08" db="EMBL/GenBank/DDBJ databases">
        <title>Genome mining of Saccharopolyspora cebuensis PGLac3 from Nigerian medicinal plant.</title>
        <authorList>
            <person name="Ezeobiora C.E."/>
            <person name="Igbokwe N.H."/>
            <person name="Amin D.H."/>
            <person name="Mendie U.E."/>
        </authorList>
    </citation>
    <scope>NUCLEOTIDE SEQUENCE [LARGE SCALE GENOMIC DNA]</scope>
    <source>
        <strain evidence="2 3">PGLac3</strain>
    </source>
</reference>
<dbReference type="Proteomes" id="UP001564626">
    <property type="component" value="Unassembled WGS sequence"/>
</dbReference>
<dbReference type="EMBL" id="JBGEHV010000009">
    <property type="protein sequence ID" value="MEY8039144.1"/>
    <property type="molecule type" value="Genomic_DNA"/>
</dbReference>
<comment type="caution">
    <text evidence="2">The sequence shown here is derived from an EMBL/GenBank/DDBJ whole genome shotgun (WGS) entry which is preliminary data.</text>
</comment>
<dbReference type="RefSeq" id="WP_345364624.1">
    <property type="nucleotide sequence ID" value="NZ_BAABII010000012.1"/>
</dbReference>
<evidence type="ECO:0000259" key="1">
    <source>
        <dbReference type="PROSITE" id="PS50943"/>
    </source>
</evidence>
<evidence type="ECO:0000313" key="3">
    <source>
        <dbReference type="Proteomes" id="UP001564626"/>
    </source>
</evidence>